<keyword evidence="7" id="KW-0418">Kinase</keyword>
<keyword evidence="3" id="KW-0963">Cytoplasm</keyword>
<keyword evidence="5" id="KW-0808">Transferase</keyword>
<dbReference type="PROSITE" id="PS51096">
    <property type="entry name" value="PTS_EIIA_TYPE_4"/>
    <property type="match status" value="1"/>
</dbReference>
<protein>
    <recommendedName>
        <fullName evidence="8">PTS EIIA type-4 domain-containing protein</fullName>
    </recommendedName>
</protein>
<dbReference type="Proteomes" id="UP000010146">
    <property type="component" value="Unassembled WGS sequence"/>
</dbReference>
<evidence type="ECO:0000259" key="8">
    <source>
        <dbReference type="PROSITE" id="PS51096"/>
    </source>
</evidence>
<dbReference type="PANTHER" id="PTHR33799:SF1">
    <property type="entry name" value="PTS SYSTEM MANNOSE-SPECIFIC EIIAB COMPONENT-RELATED"/>
    <property type="match status" value="1"/>
</dbReference>
<reference evidence="10" key="3">
    <citation type="submission" date="2015-02" db="EMBL/GenBank/DDBJ databases">
        <title>Genome analysis of three genomes within the thermophilic hydrogenogenic bacterial species Caldanaerobacter subterraneus.</title>
        <authorList>
            <person name="Sant'Anna F.H."/>
            <person name="Lebedinsky A."/>
            <person name="Sokolova T."/>
            <person name="Robb F.T."/>
            <person name="Gonzalez J.M."/>
        </authorList>
    </citation>
    <scope>NUCLEOTIDE SEQUENCE [LARGE SCALE GENOMIC DNA]</scope>
    <source>
        <strain evidence="10">DSM 12653</strain>
    </source>
</reference>
<dbReference type="InterPro" id="IPR004701">
    <property type="entry name" value="PTS_EIIA_man-typ"/>
</dbReference>
<dbReference type="CDD" id="cd00006">
    <property type="entry name" value="PTS_IIA_man"/>
    <property type="match status" value="1"/>
</dbReference>
<evidence type="ECO:0000256" key="5">
    <source>
        <dbReference type="ARBA" id="ARBA00022679"/>
    </source>
</evidence>
<reference evidence="9 10" key="1">
    <citation type="submission" date="2008-07" db="EMBL/GenBank/DDBJ databases">
        <authorList>
            <person name="Gonzalez J."/>
            <person name="Sokolova T."/>
            <person name="Ferriera S."/>
            <person name="Johnson J."/>
            <person name="Kravitz S."/>
            <person name="Beeson K."/>
            <person name="Sutton G."/>
            <person name="Rogers Y.-H."/>
            <person name="Friedman R."/>
            <person name="Frazier M."/>
            <person name="Venter J.C."/>
        </authorList>
    </citation>
    <scope>NUCLEOTIDE SEQUENCE [LARGE SCALE GENOMIC DNA]</scope>
    <source>
        <strain evidence="9 10">DSM 12653</strain>
    </source>
</reference>
<dbReference type="GO" id="GO:0016301">
    <property type="term" value="F:kinase activity"/>
    <property type="evidence" value="ECO:0007669"/>
    <property type="project" value="UniProtKB-KW"/>
</dbReference>
<dbReference type="AlphaFoldDB" id="A0A0F5PQ08"/>
<keyword evidence="6" id="KW-0598">Phosphotransferase system</keyword>
<dbReference type="Gene3D" id="3.40.50.510">
    <property type="entry name" value="Phosphotransferase system, mannose-type IIA component"/>
    <property type="match status" value="1"/>
</dbReference>
<proteinExistence type="predicted"/>
<evidence type="ECO:0000256" key="2">
    <source>
        <dbReference type="ARBA" id="ARBA00022448"/>
    </source>
</evidence>
<comment type="caution">
    <text evidence="9">The sequence shown here is derived from an EMBL/GenBank/DDBJ whole genome shotgun (WGS) entry which is preliminary data.</text>
</comment>
<dbReference type="EMBL" id="ABXP02000026">
    <property type="protein sequence ID" value="KKC30757.1"/>
    <property type="molecule type" value="Genomic_DNA"/>
</dbReference>
<dbReference type="RefSeq" id="WP_043883722.1">
    <property type="nucleotide sequence ID" value="NZ_ABXP02000026.1"/>
</dbReference>
<dbReference type="Pfam" id="PF03610">
    <property type="entry name" value="EIIA-man"/>
    <property type="match status" value="1"/>
</dbReference>
<dbReference type="SUPFAM" id="SSF53062">
    <property type="entry name" value="PTS system fructose IIA component-like"/>
    <property type="match status" value="1"/>
</dbReference>
<keyword evidence="4" id="KW-0762">Sugar transport</keyword>
<sequence>MENIILIIGHGNYATGLKSSIELIAGKQEGVYAIDFIESDSDISLRYRIGKILEKHVESSVLIICDIVGGTPFKVAAEFVVGDARKKLVAGCNLSAILEVALQKNHLALEDLAKIAVNTTKNSVMAFEENSSVTDHMSEEDGI</sequence>
<evidence type="ECO:0000256" key="4">
    <source>
        <dbReference type="ARBA" id="ARBA00022597"/>
    </source>
</evidence>
<feature type="domain" description="PTS EIIA type-4" evidence="8">
    <location>
        <begin position="2"/>
        <end position="124"/>
    </location>
</feature>
<dbReference type="PANTHER" id="PTHR33799">
    <property type="entry name" value="PTS PERMEASE-RELATED-RELATED"/>
    <property type="match status" value="1"/>
</dbReference>
<dbReference type="InterPro" id="IPR033887">
    <property type="entry name" value="PTS_IIA_man"/>
</dbReference>
<gene>
    <name evidence="9" type="ORF">CDSM653_00181</name>
</gene>
<dbReference type="GO" id="GO:0005737">
    <property type="term" value="C:cytoplasm"/>
    <property type="evidence" value="ECO:0007669"/>
    <property type="project" value="UniProtKB-SubCell"/>
</dbReference>
<name>A0A0F5PQ08_9THEO</name>
<comment type="subcellular location">
    <subcellularLocation>
        <location evidence="1">Cytoplasm</location>
    </subcellularLocation>
</comment>
<evidence type="ECO:0000313" key="9">
    <source>
        <dbReference type="EMBL" id="KKC30757.1"/>
    </source>
</evidence>
<dbReference type="InterPro" id="IPR036662">
    <property type="entry name" value="PTS_EIIA_man-typ_sf"/>
</dbReference>
<dbReference type="InterPro" id="IPR051471">
    <property type="entry name" value="Bacterial_PTS_sugar_comp"/>
</dbReference>
<keyword evidence="2" id="KW-0813">Transport</keyword>
<evidence type="ECO:0000256" key="1">
    <source>
        <dbReference type="ARBA" id="ARBA00004496"/>
    </source>
</evidence>
<evidence type="ECO:0000256" key="3">
    <source>
        <dbReference type="ARBA" id="ARBA00022490"/>
    </source>
</evidence>
<reference evidence="9 10" key="2">
    <citation type="journal article" date="2015" name="BMC Genomics">
        <title>Analysis of three genomes within the thermophilic bacterial species Caldanaerobacter subterraneus with a focus on carbon monoxide dehydrogenase evolution and hydrolase diversity.</title>
        <authorList>
            <person name="Sant'Anna F.H."/>
            <person name="Lebedinsky A.V."/>
            <person name="Sokolova T.G."/>
            <person name="Robb F.T."/>
            <person name="Gonzalez J.M."/>
        </authorList>
    </citation>
    <scope>NUCLEOTIDE SEQUENCE [LARGE SCALE GENOMIC DNA]</scope>
    <source>
        <strain evidence="9 10">DSM 12653</strain>
    </source>
</reference>
<accession>A0A0F5PQ08</accession>
<organism evidence="9 10">
    <name type="scientific">Caldanaerobacter subterraneus subsp. pacificus DSM 12653</name>
    <dbReference type="NCBI Taxonomy" id="391606"/>
    <lineage>
        <taxon>Bacteria</taxon>
        <taxon>Bacillati</taxon>
        <taxon>Bacillota</taxon>
        <taxon>Clostridia</taxon>
        <taxon>Thermoanaerobacterales</taxon>
        <taxon>Thermoanaerobacteraceae</taxon>
        <taxon>Caldanaerobacter</taxon>
    </lineage>
</organism>
<dbReference type="GO" id="GO:0016020">
    <property type="term" value="C:membrane"/>
    <property type="evidence" value="ECO:0007669"/>
    <property type="project" value="InterPro"/>
</dbReference>
<dbReference type="GO" id="GO:0009401">
    <property type="term" value="P:phosphoenolpyruvate-dependent sugar phosphotransferase system"/>
    <property type="evidence" value="ECO:0007669"/>
    <property type="project" value="UniProtKB-KW"/>
</dbReference>
<evidence type="ECO:0000256" key="7">
    <source>
        <dbReference type="ARBA" id="ARBA00022777"/>
    </source>
</evidence>
<evidence type="ECO:0000313" key="10">
    <source>
        <dbReference type="Proteomes" id="UP000010146"/>
    </source>
</evidence>
<evidence type="ECO:0000256" key="6">
    <source>
        <dbReference type="ARBA" id="ARBA00022683"/>
    </source>
</evidence>